<reference evidence="3" key="1">
    <citation type="submission" date="2011-02" db="EMBL/GenBank/DDBJ databases">
        <title>Complete sequence of Methanobacterium sp. AL-21.</title>
        <authorList>
            <consortium name="US DOE Joint Genome Institute"/>
            <person name="Lucas S."/>
            <person name="Copeland A."/>
            <person name="Lapidus A."/>
            <person name="Cheng J.-F."/>
            <person name="Goodwin L."/>
            <person name="Pitluck S."/>
            <person name="Chertkov O."/>
            <person name="Detter J.C."/>
            <person name="Han C."/>
            <person name="Tapia R."/>
            <person name="Land M."/>
            <person name="Hauser L."/>
            <person name="Kyrpides N."/>
            <person name="Ivanova N."/>
            <person name="Mikhailova N."/>
            <person name="Pagani I."/>
            <person name="Cadillo-Quiroz H."/>
            <person name="Imachi H."/>
            <person name="Zinder S."/>
            <person name="Liu W."/>
            <person name="Woyke T."/>
        </authorList>
    </citation>
    <scope>NUCLEOTIDE SEQUENCE [LARGE SCALE GENOMIC DNA]</scope>
    <source>
        <strain evidence="3">AL-21</strain>
    </source>
</reference>
<feature type="transmembrane region" description="Helical" evidence="1">
    <location>
        <begin position="98"/>
        <end position="122"/>
    </location>
</feature>
<feature type="transmembrane region" description="Helical" evidence="1">
    <location>
        <begin position="44"/>
        <end position="65"/>
    </location>
</feature>
<gene>
    <name evidence="2" type="ordered locus">Metbo_1522</name>
</gene>
<keyword evidence="1" id="KW-1133">Transmembrane helix</keyword>
<proteinExistence type="predicted"/>
<dbReference type="KEGG" id="mel:Metbo_1522"/>
<feature type="transmembrane region" description="Helical" evidence="1">
    <location>
        <begin position="72"/>
        <end position="92"/>
    </location>
</feature>
<dbReference type="RefSeq" id="WP_013645103.1">
    <property type="nucleotide sequence ID" value="NC_015216.1"/>
</dbReference>
<keyword evidence="1" id="KW-0472">Membrane</keyword>
<name>F0T8K1_METLA</name>
<dbReference type="HOGENOM" id="CLU_1821032_0_0_2"/>
<dbReference type="AlphaFoldDB" id="F0T8K1"/>
<keyword evidence="3" id="KW-1185">Reference proteome</keyword>
<dbReference type="STRING" id="877455.Metbo_1522"/>
<dbReference type="EMBL" id="CP002551">
    <property type="protein sequence ID" value="ADZ09752.1"/>
    <property type="molecule type" value="Genomic_DNA"/>
</dbReference>
<evidence type="ECO:0000313" key="2">
    <source>
        <dbReference type="EMBL" id="ADZ09752.1"/>
    </source>
</evidence>
<dbReference type="OrthoDB" id="69792at2157"/>
<reference evidence="2 3" key="2">
    <citation type="journal article" date="2014" name="Int. J. Syst. Evol. Microbiol.">
        <title>Methanobacterium paludis sp. nov. and a novel strain of Methanobacterium lacus isolated from northern peatlands.</title>
        <authorList>
            <person name="Cadillo-Quiroz H."/>
            <person name="Brauer S.L."/>
            <person name="Goodson N."/>
            <person name="Yavitt J.B."/>
            <person name="Zinder S.H."/>
        </authorList>
    </citation>
    <scope>NUCLEOTIDE SEQUENCE [LARGE SCALE GENOMIC DNA]</scope>
    <source>
        <strain evidence="2 3">AL-21</strain>
    </source>
</reference>
<accession>F0T8K1</accession>
<dbReference type="GeneID" id="10277973"/>
<dbReference type="Proteomes" id="UP000007490">
    <property type="component" value="Chromosome"/>
</dbReference>
<keyword evidence="1" id="KW-0812">Transmembrane</keyword>
<evidence type="ECO:0000313" key="3">
    <source>
        <dbReference type="Proteomes" id="UP000007490"/>
    </source>
</evidence>
<sequence>MALDDKNNPGETKPKYHKKEFNGDLEPATEVNTTFSRRRAVVRIGLGLMAMVLWFLVGVSPTIIFSSSIQEFIGVFSFFVEYPVMFLLVAFLNIFLGLIVYLFIGVWWWAAFHLIWSIRWFYGYFKYRKTSLVEVIKNMNQ</sequence>
<organism evidence="2 3">
    <name type="scientific">Methanobacterium lacus (strain AL-21)</name>
    <dbReference type="NCBI Taxonomy" id="877455"/>
    <lineage>
        <taxon>Archaea</taxon>
        <taxon>Methanobacteriati</taxon>
        <taxon>Methanobacteriota</taxon>
        <taxon>Methanomada group</taxon>
        <taxon>Methanobacteria</taxon>
        <taxon>Methanobacteriales</taxon>
        <taxon>Methanobacteriaceae</taxon>
        <taxon>Methanobacterium</taxon>
    </lineage>
</organism>
<protein>
    <submittedName>
        <fullName evidence="2">Uncharacterized protein</fullName>
    </submittedName>
</protein>
<evidence type="ECO:0000256" key="1">
    <source>
        <dbReference type="SAM" id="Phobius"/>
    </source>
</evidence>